<accession>A0A3N1CXI0</accession>
<evidence type="ECO:0000313" key="2">
    <source>
        <dbReference type="EMBL" id="ROO85997.1"/>
    </source>
</evidence>
<dbReference type="RefSeq" id="WP_123665443.1">
    <property type="nucleotide sequence ID" value="NZ_RJKE01000001.1"/>
</dbReference>
<proteinExistence type="predicted"/>
<sequence length="119" mass="13067">MLARRVAETGRIASDTVAHWTANSPDIPRRGRTLDVEDRIRAAYRLLAPAPQGFIDIRDLRAALPDLPHAAVTTTLTEMHRSPRRAAGGTHLDREFPSADFPVRSLGRLSRLSEMGSSG</sequence>
<reference evidence="2 3" key="1">
    <citation type="submission" date="2018-11" db="EMBL/GenBank/DDBJ databases">
        <title>Sequencing the genomes of 1000 actinobacteria strains.</title>
        <authorList>
            <person name="Klenk H.-P."/>
        </authorList>
    </citation>
    <scope>NUCLEOTIDE SEQUENCE [LARGE SCALE GENOMIC DNA]</scope>
    <source>
        <strain evidence="2 3">DSM 44254</strain>
    </source>
</reference>
<keyword evidence="3" id="KW-1185">Reference proteome</keyword>
<feature type="region of interest" description="Disordered" evidence="1">
    <location>
        <begin position="79"/>
        <end position="98"/>
    </location>
</feature>
<evidence type="ECO:0000313" key="3">
    <source>
        <dbReference type="Proteomes" id="UP000272400"/>
    </source>
</evidence>
<evidence type="ECO:0000256" key="1">
    <source>
        <dbReference type="SAM" id="MobiDB-lite"/>
    </source>
</evidence>
<dbReference type="Proteomes" id="UP000272400">
    <property type="component" value="Unassembled WGS sequence"/>
</dbReference>
<dbReference type="EMBL" id="RJKE01000001">
    <property type="protein sequence ID" value="ROO85997.1"/>
    <property type="molecule type" value="Genomic_DNA"/>
</dbReference>
<name>A0A3N1CXI0_9ACTN</name>
<organism evidence="2 3">
    <name type="scientific">Actinocorallia herbida</name>
    <dbReference type="NCBI Taxonomy" id="58109"/>
    <lineage>
        <taxon>Bacteria</taxon>
        <taxon>Bacillati</taxon>
        <taxon>Actinomycetota</taxon>
        <taxon>Actinomycetes</taxon>
        <taxon>Streptosporangiales</taxon>
        <taxon>Thermomonosporaceae</taxon>
        <taxon>Actinocorallia</taxon>
    </lineage>
</organism>
<comment type="caution">
    <text evidence="2">The sequence shown here is derived from an EMBL/GenBank/DDBJ whole genome shotgun (WGS) entry which is preliminary data.</text>
</comment>
<gene>
    <name evidence="2" type="ORF">EDD29_3554</name>
</gene>
<protein>
    <submittedName>
        <fullName evidence="2">Uncharacterized protein</fullName>
    </submittedName>
</protein>
<dbReference type="AlphaFoldDB" id="A0A3N1CXI0"/>